<protein>
    <recommendedName>
        <fullName evidence="4">Transmembrane protein</fullName>
    </recommendedName>
</protein>
<keyword evidence="1" id="KW-0812">Transmembrane</keyword>
<dbReference type="AlphaFoldDB" id="A0A8S1UAD2"/>
<evidence type="ECO:0000313" key="2">
    <source>
        <dbReference type="EMBL" id="CAD8161768.1"/>
    </source>
</evidence>
<keyword evidence="1" id="KW-1133">Transmembrane helix</keyword>
<name>A0A8S1UAD2_PAROT</name>
<proteinExistence type="predicted"/>
<dbReference type="Proteomes" id="UP000683925">
    <property type="component" value="Unassembled WGS sequence"/>
</dbReference>
<keyword evidence="3" id="KW-1185">Reference proteome</keyword>
<feature type="transmembrane region" description="Helical" evidence="1">
    <location>
        <begin position="54"/>
        <end position="74"/>
    </location>
</feature>
<gene>
    <name evidence="2" type="ORF">POCTA_138.1.T0400214</name>
</gene>
<accession>A0A8S1UAD2</accession>
<organism evidence="2 3">
    <name type="scientific">Paramecium octaurelia</name>
    <dbReference type="NCBI Taxonomy" id="43137"/>
    <lineage>
        <taxon>Eukaryota</taxon>
        <taxon>Sar</taxon>
        <taxon>Alveolata</taxon>
        <taxon>Ciliophora</taxon>
        <taxon>Intramacronucleata</taxon>
        <taxon>Oligohymenophorea</taxon>
        <taxon>Peniculida</taxon>
        <taxon>Parameciidae</taxon>
        <taxon>Paramecium</taxon>
    </lineage>
</organism>
<comment type="caution">
    <text evidence="2">The sequence shown here is derived from an EMBL/GenBank/DDBJ whole genome shotgun (WGS) entry which is preliminary data.</text>
</comment>
<evidence type="ECO:0000313" key="3">
    <source>
        <dbReference type="Proteomes" id="UP000683925"/>
    </source>
</evidence>
<evidence type="ECO:0008006" key="4">
    <source>
        <dbReference type="Google" id="ProtNLM"/>
    </source>
</evidence>
<evidence type="ECO:0000256" key="1">
    <source>
        <dbReference type="SAM" id="Phobius"/>
    </source>
</evidence>
<dbReference type="EMBL" id="CAJJDP010000040">
    <property type="protein sequence ID" value="CAD8161768.1"/>
    <property type="molecule type" value="Genomic_DNA"/>
</dbReference>
<reference evidence="2" key="1">
    <citation type="submission" date="2021-01" db="EMBL/GenBank/DDBJ databases">
        <authorList>
            <consortium name="Genoscope - CEA"/>
            <person name="William W."/>
        </authorList>
    </citation>
    <scope>NUCLEOTIDE SEQUENCE</scope>
</reference>
<sequence length="77" mass="9255">MERQRIQQKNIEKILQLNVCPNEMLMKSLYIVNNNNQIMIRFKKLKKKVIKRNYHNQLATSMFITISLIITAIYTQD</sequence>
<keyword evidence="1" id="KW-0472">Membrane</keyword>